<name>A0AAJ7TZP6_PETMA</name>
<keyword evidence="2" id="KW-1185">Reference proteome</keyword>
<dbReference type="PANTHER" id="PTHR47027">
    <property type="entry name" value="REVERSE TRANSCRIPTASE DOMAIN-CONTAINING PROTEIN"/>
    <property type="match status" value="1"/>
</dbReference>
<dbReference type="PROSITE" id="PS50878">
    <property type="entry name" value="RT_POL"/>
    <property type="match status" value="1"/>
</dbReference>
<dbReference type="AlphaFoldDB" id="A0AAJ7TZP6"/>
<dbReference type="CDD" id="cd01650">
    <property type="entry name" value="RT_nLTR_like"/>
    <property type="match status" value="1"/>
</dbReference>
<dbReference type="InterPro" id="IPR000477">
    <property type="entry name" value="RT_dom"/>
</dbReference>
<reference evidence="3" key="1">
    <citation type="submission" date="2025-08" db="UniProtKB">
        <authorList>
            <consortium name="RefSeq"/>
        </authorList>
    </citation>
    <scope>IDENTIFICATION</scope>
    <source>
        <tissue evidence="3">Sperm</tissue>
    </source>
</reference>
<evidence type="ECO:0000313" key="3">
    <source>
        <dbReference type="RefSeq" id="XP_032827065.1"/>
    </source>
</evidence>
<dbReference type="PANTHER" id="PTHR47027:SF20">
    <property type="entry name" value="REVERSE TRANSCRIPTASE-LIKE PROTEIN WITH RNA-DIRECTED DNA POLYMERASE DOMAIN"/>
    <property type="match status" value="1"/>
</dbReference>
<dbReference type="KEGG" id="pmrn:116952123"/>
<feature type="domain" description="Reverse transcriptase" evidence="1">
    <location>
        <begin position="113"/>
        <end position="390"/>
    </location>
</feature>
<dbReference type="RefSeq" id="XP_032827065.1">
    <property type="nucleotide sequence ID" value="XM_032971174.1"/>
</dbReference>
<accession>A0AAJ7TZP6</accession>
<dbReference type="Proteomes" id="UP001318040">
    <property type="component" value="Chromosome 45"/>
</dbReference>
<sequence length="473" mass="53092">MWAYIRDAIFNTVINTFGRQTRRNTAWFEEHLAILEPILQAKRMALLKYKQDPSTESLRALKTARSAAQTTARRCANNYWVNLSSRIQLASDTGNIRAMYEGIKTAFGPNIKRTAPLKSSTGAIITDKQEQMARNKGDRGDCNNYRGNSLLSIVGKTFARVALSRLQILAERTYPEAQCGFRAGRSTIGMLFSLRQLQEKCREQRMPLYLAFIDLTKAFDLISRGCLFKLLKVIGCPPKLLTVISSFHDNIKGTIQHSGTTSEEFPILSVVKQGCVLAPTLFGIFFSLMLTHAFGTAEEGVFLHTRSDGKLFNLGHLRSKTKVRKVLIRELLFADDAALTAHTEQGLQTLIDHFANACNNFGLTISLIKTNVMGQDDGRIPKDVLYGELASGTRATGRPVLRFKDVCKRDMKSCDIKPNDWEKTAGDRLSWQQAVKTGFRRGEEKTRTAWQTKRERRAAGQIQANVALMTPRC</sequence>
<dbReference type="Pfam" id="PF00078">
    <property type="entry name" value="RVT_1"/>
    <property type="match status" value="1"/>
</dbReference>
<organism evidence="2 3">
    <name type="scientific">Petromyzon marinus</name>
    <name type="common">Sea lamprey</name>
    <dbReference type="NCBI Taxonomy" id="7757"/>
    <lineage>
        <taxon>Eukaryota</taxon>
        <taxon>Metazoa</taxon>
        <taxon>Chordata</taxon>
        <taxon>Craniata</taxon>
        <taxon>Vertebrata</taxon>
        <taxon>Cyclostomata</taxon>
        <taxon>Hyperoartia</taxon>
        <taxon>Petromyzontiformes</taxon>
        <taxon>Petromyzontidae</taxon>
        <taxon>Petromyzon</taxon>
    </lineage>
</organism>
<protein>
    <submittedName>
        <fullName evidence="3">Uncharacterized protein LOC116952123</fullName>
    </submittedName>
</protein>
<evidence type="ECO:0000313" key="2">
    <source>
        <dbReference type="Proteomes" id="UP001318040"/>
    </source>
</evidence>
<gene>
    <name evidence="3" type="primary">LOC116952123</name>
</gene>
<evidence type="ECO:0000259" key="1">
    <source>
        <dbReference type="PROSITE" id="PS50878"/>
    </source>
</evidence>
<proteinExistence type="predicted"/>